<proteinExistence type="predicted"/>
<protein>
    <recommendedName>
        <fullName evidence="5">Transmembrane protein</fullName>
    </recommendedName>
</protein>
<keyword evidence="2" id="KW-1133">Transmembrane helix</keyword>
<keyword evidence="2" id="KW-0812">Transmembrane</keyword>
<sequence length="347" mass="37916">MDQNRGAYGLPTNGLVGLALAQSMVQGILIPMLTTFLTAKSDHQPWFKIYVVFVNVLSLGQTIIHIIQAFDVINAIGGRVVLVAAAPALTGLIGASVQAFFAYRCWRIYHQRILAMIPLLLLWLISLVSTITLGAFLARSIGRRSDNQTHGDYLPAVIWVISSLLFDLITTSSTIFYLFRVRTELNANRSALVMVWNIIWASAAPPLALIVVTLIDGYAIESSGVASTIAAAMSAKSFVLSLMINLVGQGYIRRQFEQSYPSPPGNLHSSRSQSDRPKNERSPIAQAYATDVELLPRTSLRVGASDNGSGKYHPDDASTKSLSIVKQEESNLDHTVHTIQFTSELKS</sequence>
<feature type="transmembrane region" description="Helical" evidence="2">
    <location>
        <begin position="76"/>
        <end position="101"/>
    </location>
</feature>
<name>A0A8H3CW87_9AGAM</name>
<evidence type="ECO:0000313" key="3">
    <source>
        <dbReference type="EMBL" id="CAE6502104.1"/>
    </source>
</evidence>
<dbReference type="PANTHER" id="PTHR40465:SF1">
    <property type="entry name" value="DUF6534 DOMAIN-CONTAINING PROTEIN"/>
    <property type="match status" value="1"/>
</dbReference>
<feature type="transmembrane region" description="Helical" evidence="2">
    <location>
        <begin position="113"/>
        <end position="136"/>
    </location>
</feature>
<feature type="transmembrane region" description="Helical" evidence="2">
    <location>
        <begin position="49"/>
        <end position="70"/>
    </location>
</feature>
<accession>A0A8H3CW87</accession>
<evidence type="ECO:0008006" key="5">
    <source>
        <dbReference type="Google" id="ProtNLM"/>
    </source>
</evidence>
<reference evidence="3" key="1">
    <citation type="submission" date="2021-01" db="EMBL/GenBank/DDBJ databases">
        <authorList>
            <person name="Kaushik A."/>
        </authorList>
    </citation>
    <scope>NUCLEOTIDE SEQUENCE</scope>
    <source>
        <strain evidence="3">AG2-2IIIB</strain>
    </source>
</reference>
<dbReference type="AlphaFoldDB" id="A0A8H3CW87"/>
<dbReference type="Proteomes" id="UP000663843">
    <property type="component" value="Unassembled WGS sequence"/>
</dbReference>
<evidence type="ECO:0000313" key="4">
    <source>
        <dbReference type="Proteomes" id="UP000663843"/>
    </source>
</evidence>
<dbReference type="PANTHER" id="PTHR40465">
    <property type="entry name" value="CHROMOSOME 1, WHOLE GENOME SHOTGUN SEQUENCE"/>
    <property type="match status" value="1"/>
</dbReference>
<gene>
    <name evidence="3" type="ORF">RDB_LOCUS140756</name>
</gene>
<feature type="transmembrane region" description="Helical" evidence="2">
    <location>
        <begin position="156"/>
        <end position="179"/>
    </location>
</feature>
<comment type="caution">
    <text evidence="3">The sequence shown here is derived from an EMBL/GenBank/DDBJ whole genome shotgun (WGS) entry which is preliminary data.</text>
</comment>
<feature type="region of interest" description="Disordered" evidence="1">
    <location>
        <begin position="260"/>
        <end position="281"/>
    </location>
</feature>
<dbReference type="EMBL" id="CAJMWT010005135">
    <property type="protein sequence ID" value="CAE6502104.1"/>
    <property type="molecule type" value="Genomic_DNA"/>
</dbReference>
<keyword evidence="2" id="KW-0472">Membrane</keyword>
<feature type="transmembrane region" description="Helical" evidence="2">
    <location>
        <begin position="227"/>
        <end position="248"/>
    </location>
</feature>
<evidence type="ECO:0000256" key="2">
    <source>
        <dbReference type="SAM" id="Phobius"/>
    </source>
</evidence>
<feature type="transmembrane region" description="Helical" evidence="2">
    <location>
        <begin position="15"/>
        <end position="37"/>
    </location>
</feature>
<evidence type="ECO:0000256" key="1">
    <source>
        <dbReference type="SAM" id="MobiDB-lite"/>
    </source>
</evidence>
<organism evidence="3 4">
    <name type="scientific">Rhizoctonia solani</name>
    <dbReference type="NCBI Taxonomy" id="456999"/>
    <lineage>
        <taxon>Eukaryota</taxon>
        <taxon>Fungi</taxon>
        <taxon>Dikarya</taxon>
        <taxon>Basidiomycota</taxon>
        <taxon>Agaricomycotina</taxon>
        <taxon>Agaricomycetes</taxon>
        <taxon>Cantharellales</taxon>
        <taxon>Ceratobasidiaceae</taxon>
        <taxon>Rhizoctonia</taxon>
    </lineage>
</organism>
<feature type="transmembrane region" description="Helical" evidence="2">
    <location>
        <begin position="191"/>
        <end position="215"/>
    </location>
</feature>